<feature type="non-terminal residue" evidence="2">
    <location>
        <position position="1"/>
    </location>
</feature>
<organism evidence="2 3">
    <name type="scientific">Colocasia esculenta</name>
    <name type="common">Wild taro</name>
    <name type="synonym">Arum esculentum</name>
    <dbReference type="NCBI Taxonomy" id="4460"/>
    <lineage>
        <taxon>Eukaryota</taxon>
        <taxon>Viridiplantae</taxon>
        <taxon>Streptophyta</taxon>
        <taxon>Embryophyta</taxon>
        <taxon>Tracheophyta</taxon>
        <taxon>Spermatophyta</taxon>
        <taxon>Magnoliopsida</taxon>
        <taxon>Liliopsida</taxon>
        <taxon>Araceae</taxon>
        <taxon>Aroideae</taxon>
        <taxon>Colocasieae</taxon>
        <taxon>Colocasia</taxon>
    </lineage>
</organism>
<keyword evidence="3" id="KW-1185">Reference proteome</keyword>
<dbReference type="Proteomes" id="UP000652761">
    <property type="component" value="Unassembled WGS sequence"/>
</dbReference>
<dbReference type="EMBL" id="NMUH01000824">
    <property type="protein sequence ID" value="MQL85350.1"/>
    <property type="molecule type" value="Genomic_DNA"/>
</dbReference>
<evidence type="ECO:0000313" key="3">
    <source>
        <dbReference type="Proteomes" id="UP000652761"/>
    </source>
</evidence>
<feature type="region of interest" description="Disordered" evidence="1">
    <location>
        <begin position="269"/>
        <end position="292"/>
    </location>
</feature>
<gene>
    <name evidence="2" type="ORF">Taro_017860</name>
</gene>
<evidence type="ECO:0000313" key="2">
    <source>
        <dbReference type="EMBL" id="MQL85350.1"/>
    </source>
</evidence>
<name>A0A843UUK5_COLES</name>
<reference evidence="2" key="1">
    <citation type="submission" date="2017-07" db="EMBL/GenBank/DDBJ databases">
        <title>Taro Niue Genome Assembly and Annotation.</title>
        <authorList>
            <person name="Atibalentja N."/>
            <person name="Keating K."/>
            <person name="Fields C.J."/>
        </authorList>
    </citation>
    <scope>NUCLEOTIDE SEQUENCE</scope>
    <source>
        <strain evidence="2">Niue_2</strain>
        <tissue evidence="2">Leaf</tissue>
    </source>
</reference>
<proteinExistence type="predicted"/>
<accession>A0A843UUK5</accession>
<dbReference type="AlphaFoldDB" id="A0A843UUK5"/>
<protein>
    <submittedName>
        <fullName evidence="2">Uncharacterized protein</fullName>
    </submittedName>
</protein>
<evidence type="ECO:0000256" key="1">
    <source>
        <dbReference type="SAM" id="MobiDB-lite"/>
    </source>
</evidence>
<comment type="caution">
    <text evidence="2">The sequence shown here is derived from an EMBL/GenBank/DDBJ whole genome shotgun (WGS) entry which is preliminary data.</text>
</comment>
<sequence>MAPLDTRLENVMSHIPVYSLSDKRDPMEQQEQLHRLYHKYTRKEEDQALCRHNMDTFLPFLGFSEQYQMLHHLLPWVYLSFLDYPKTSPAVNRTQERARRFRDVTWVPLHRAVFIAPYPPCFAPTRPASVAALPSLAPCNPAAQPACAKRRHLPRAPAPRRPVAWPPRDHLLQRHARPVLTPGPPSPWPLQPCVSLASQAHPPPPCPLPRRQPTLGQPVSAFALPLPWPLPPRVSPCQRKAPALFAPAPACIALASSRAHQCRLRLRQRKASTPSPAPALAHAGAFSRTCAP</sequence>